<organism evidence="4 5">
    <name type="scientific">Cercospora kikuchii</name>
    <dbReference type="NCBI Taxonomy" id="84275"/>
    <lineage>
        <taxon>Eukaryota</taxon>
        <taxon>Fungi</taxon>
        <taxon>Dikarya</taxon>
        <taxon>Ascomycota</taxon>
        <taxon>Pezizomycotina</taxon>
        <taxon>Dothideomycetes</taxon>
        <taxon>Dothideomycetidae</taxon>
        <taxon>Mycosphaerellales</taxon>
        <taxon>Mycosphaerellaceae</taxon>
        <taxon>Cercospora</taxon>
    </lineage>
</organism>
<feature type="compositionally biased region" description="Gly residues" evidence="1">
    <location>
        <begin position="40"/>
        <end position="51"/>
    </location>
</feature>
<feature type="compositionally biased region" description="Low complexity" evidence="1">
    <location>
        <begin position="316"/>
        <end position="329"/>
    </location>
</feature>
<dbReference type="GeneID" id="68289982"/>
<evidence type="ECO:0000256" key="1">
    <source>
        <dbReference type="SAM" id="MobiDB-lite"/>
    </source>
</evidence>
<reference evidence="4 5" key="1">
    <citation type="submission" date="2021-01" db="EMBL/GenBank/DDBJ databases">
        <title>Cercospora kikuchii MAFF 305040 whole genome shotgun sequence.</title>
        <authorList>
            <person name="Kashiwa T."/>
            <person name="Suzuki T."/>
        </authorList>
    </citation>
    <scope>NUCLEOTIDE SEQUENCE [LARGE SCALE GENOMIC DNA]</scope>
    <source>
        <strain evidence="4 5">MAFF 305040</strain>
    </source>
</reference>
<comment type="caution">
    <text evidence="4">The sequence shown here is derived from an EMBL/GenBank/DDBJ whole genome shotgun (WGS) entry which is preliminary data.</text>
</comment>
<feature type="compositionally biased region" description="Gly residues" evidence="1">
    <location>
        <begin position="373"/>
        <end position="394"/>
    </location>
</feature>
<dbReference type="AlphaFoldDB" id="A0A9P3CFU4"/>
<keyword evidence="2" id="KW-0732">Signal</keyword>
<evidence type="ECO:0000256" key="2">
    <source>
        <dbReference type="SAM" id="SignalP"/>
    </source>
</evidence>
<dbReference type="OrthoDB" id="5596743at2759"/>
<feature type="chain" id="PRO_5040178384" description="NTF2-like domain-containing protein" evidence="2">
    <location>
        <begin position="19"/>
        <end position="573"/>
    </location>
</feature>
<evidence type="ECO:0000313" key="5">
    <source>
        <dbReference type="Proteomes" id="UP000825890"/>
    </source>
</evidence>
<feature type="domain" description="NTF2-like" evidence="3">
    <location>
        <begin position="398"/>
        <end position="539"/>
    </location>
</feature>
<feature type="compositionally biased region" description="Gly residues" evidence="1">
    <location>
        <begin position="166"/>
        <end position="188"/>
    </location>
</feature>
<dbReference type="RefSeq" id="XP_044655578.1">
    <property type="nucleotide sequence ID" value="XM_044799643.1"/>
</dbReference>
<dbReference type="Pfam" id="PF26534">
    <property type="entry name" value="NTF2_7"/>
    <property type="match status" value="1"/>
</dbReference>
<dbReference type="Proteomes" id="UP000825890">
    <property type="component" value="Unassembled WGS sequence"/>
</dbReference>
<feature type="compositionally biased region" description="Polar residues" evidence="1">
    <location>
        <begin position="99"/>
        <end position="110"/>
    </location>
</feature>
<feature type="signal peptide" evidence="2">
    <location>
        <begin position="1"/>
        <end position="18"/>
    </location>
</feature>
<dbReference type="InterPro" id="IPR058645">
    <property type="entry name" value="NTF2-like_dom_7"/>
</dbReference>
<evidence type="ECO:0000313" key="4">
    <source>
        <dbReference type="EMBL" id="GIZ41091.1"/>
    </source>
</evidence>
<feature type="compositionally biased region" description="Polar residues" evidence="1">
    <location>
        <begin position="75"/>
        <end position="85"/>
    </location>
</feature>
<sequence length="573" mass="56804">MRFAYVGAALAFATTTLAGGSPQGYGGDSVPQAAGEPRPGVGGPGQNGGGVNSDAGQRPPYVPNQAGNGMPPNGGRTQSDAQPGQGQVPGRRPEEGQGQRPNGSPSSGNGMQYGPQSQGQGQPRPQPGQGGGRPNSQNGMQPQGRPGQGIESSPVGGNGQPRQGQPGHGGTESSPVGGGNQPGQGRPGQDGTESSPVGGNGRPAQGGDSHGQGGPSFYEGSGQGGQRGGSPSDGRPGQGGTQSSPVGGSGAGNGGNFQFQGPQCCIQSSPGGGRPNGPPPGQGGRQSSPTGSSPGNGQHGSPNYGAPRGNGGPSRGGQQSSPVGSSPGQGQPGHGQPGQGQIQPNRESPQGYGGKRDVKRQAGGQVPPSTGGHMSGGAGGQAPPGAGNAAGGAGSYGQCISPEEGLQWLDQFISVLGHTAPNLEETANQIIADQFTEISNSILSLQGKQQTAQSVAAPSKQAWVQGIIKAPPPEGIQTLDVVVGCNKLVWYWSFEKVGAGRYPTNGFNLFTLTRGGQGLQAEKLNLEFDSIAWGLNTGEIGSVTYANGTEAQAAMEFRGGPGKGEGQGSQRGQ</sequence>
<dbReference type="EMBL" id="BOLY01000003">
    <property type="protein sequence ID" value="GIZ41091.1"/>
    <property type="molecule type" value="Genomic_DNA"/>
</dbReference>
<proteinExistence type="predicted"/>
<feature type="region of interest" description="Disordered" evidence="1">
    <location>
        <begin position="15"/>
        <end position="394"/>
    </location>
</feature>
<feature type="compositionally biased region" description="Low complexity" evidence="1">
    <location>
        <begin position="114"/>
        <end position="123"/>
    </location>
</feature>
<evidence type="ECO:0000259" key="3">
    <source>
        <dbReference type="Pfam" id="PF26534"/>
    </source>
</evidence>
<accession>A0A9P3CFU4</accession>
<name>A0A9P3CFU4_9PEZI</name>
<protein>
    <recommendedName>
        <fullName evidence="3">NTF2-like domain-containing protein</fullName>
    </recommendedName>
</protein>
<gene>
    <name evidence="4" type="ORF">CKM354_000440700</name>
</gene>
<feature type="compositionally biased region" description="Low complexity" evidence="1">
    <location>
        <begin position="285"/>
        <end position="295"/>
    </location>
</feature>
<keyword evidence="5" id="KW-1185">Reference proteome</keyword>